<name>A0ACC0HPV7_9ERIC</name>
<comment type="caution">
    <text evidence="1">The sequence shown here is derived from an EMBL/GenBank/DDBJ whole genome shotgun (WGS) entry which is preliminary data.</text>
</comment>
<evidence type="ECO:0000313" key="2">
    <source>
        <dbReference type="Proteomes" id="UP001060215"/>
    </source>
</evidence>
<organism evidence="1 2">
    <name type="scientific">Camellia lanceoleosa</name>
    <dbReference type="NCBI Taxonomy" id="1840588"/>
    <lineage>
        <taxon>Eukaryota</taxon>
        <taxon>Viridiplantae</taxon>
        <taxon>Streptophyta</taxon>
        <taxon>Embryophyta</taxon>
        <taxon>Tracheophyta</taxon>
        <taxon>Spermatophyta</taxon>
        <taxon>Magnoliopsida</taxon>
        <taxon>eudicotyledons</taxon>
        <taxon>Gunneridae</taxon>
        <taxon>Pentapetalae</taxon>
        <taxon>asterids</taxon>
        <taxon>Ericales</taxon>
        <taxon>Theaceae</taxon>
        <taxon>Camellia</taxon>
    </lineage>
</organism>
<proteinExistence type="predicted"/>
<evidence type="ECO:0000313" key="1">
    <source>
        <dbReference type="EMBL" id="KAI8014932.1"/>
    </source>
</evidence>
<keyword evidence="2" id="KW-1185">Reference proteome</keyword>
<dbReference type="Proteomes" id="UP001060215">
    <property type="component" value="Chromosome 4"/>
</dbReference>
<reference evidence="1 2" key="1">
    <citation type="journal article" date="2022" name="Plant J.">
        <title>Chromosome-level genome of Camellia lanceoleosa provides a valuable resource for understanding genome evolution and self-incompatibility.</title>
        <authorList>
            <person name="Gong W."/>
            <person name="Xiao S."/>
            <person name="Wang L."/>
            <person name="Liao Z."/>
            <person name="Chang Y."/>
            <person name="Mo W."/>
            <person name="Hu G."/>
            <person name="Li W."/>
            <person name="Zhao G."/>
            <person name="Zhu H."/>
            <person name="Hu X."/>
            <person name="Ji K."/>
            <person name="Xiang X."/>
            <person name="Song Q."/>
            <person name="Yuan D."/>
            <person name="Jin S."/>
            <person name="Zhang L."/>
        </authorList>
    </citation>
    <scope>NUCLEOTIDE SEQUENCE [LARGE SCALE GENOMIC DNA]</scope>
    <source>
        <strain evidence="1">SQ_2022a</strain>
    </source>
</reference>
<accession>A0ACC0HPV7</accession>
<protein>
    <submittedName>
        <fullName evidence="1">Kinesin-like protein KIN-5C</fullName>
    </submittedName>
</protein>
<sequence length="997" mass="112961">MSGRPEKEKGVNVQVLLRCRYQSVSLSLYIYINKYMYAYIHINQPFSEQELQRNAPQVVTCNEYQREVAVSQNIAGKHIDRVFTFDKVFYLKKVFFFNAKFNLYDQAVVPIVNEVLEGFNCTIFAYGQTGTGKTYTMEGECERSKIHRFSLTTIPRAVKQIFDTLESQNAEYSVKVTFLELYNEEITDLLAPEEISRVALEDRQKKQLPLMEDGKGGVLVRGLEEEIVTSASEIFTLLERGSAKRRTAETLLNKQSSRSHSLFSITIHIKEATPEGEELIKCGKLNLVDLAGSENISRSGAREGRAREAGEINKSLLTLGRVINALVEHLVHVPYRDSKLTRLLRDSLGGRTKTCIIATVSPAVHCLEETLSTLDYAHRAKHIRNKPEVNQKMMKSTLIKDLYGEIERLKAEVYAAREKNGVYIPKERYYQEESEKKAMADQIEQMEVTIETHQKQLEELQDKFDDQVKKCSDIDNKLDATLKNLNQTSKLLASTEEELRRCQYALKECDFIISEQKKAENALAHQASVLRSDLEKSLQDNASLYLKIEREDKLNADNGSVVNGFRTDLAQQLGSLCNTVAKSMSRQSEHLQCIEKHCQSFLDIHNKAVIDLKEKMTASRAVYISHMEAVQNVVCLHNASSNAAVEEISASVSSNVHSIEKRFHASIEQSKNISEYTHGFLHQLIEQSKNLQSHATQVDEIQTTSIEEFEKAYAEQSTSDAEKLIADVTNLVSSHIRRQKELVDARLIHLKDTVIGNKTFLDGHVSSMEGITTDAKRKWQEFSVQAENDAKDCADFSAAKHCRMELLFQQCVNTAETASKHWKRTHESVNEIGSQNVLTLVSLVRNVSDSNVQHDTEIALARATVEEEMAKNSEDIIQHFDSVSEQERGSISGILATVEAHANILEVLRVDHSVQSTSIEQKAVDTFQQKYMDYEPTGTTPIRCEPDIPCKGTIESLRAMPMEALLEEFRENHSYESFEVKELKPSLIPRSPLIQLN</sequence>
<dbReference type="EMBL" id="CM045761">
    <property type="protein sequence ID" value="KAI8014932.1"/>
    <property type="molecule type" value="Genomic_DNA"/>
</dbReference>
<gene>
    <name evidence="1" type="ORF">LOK49_LG05G02063</name>
</gene>